<dbReference type="InterPro" id="IPR041577">
    <property type="entry name" value="RT_RNaseH_2"/>
</dbReference>
<comment type="caution">
    <text evidence="2">The sequence shown here is derived from an EMBL/GenBank/DDBJ whole genome shotgun (WGS) entry which is preliminary data.</text>
</comment>
<dbReference type="Proteomes" id="UP001591681">
    <property type="component" value="Unassembled WGS sequence"/>
</dbReference>
<accession>A0ABD1K9D5</accession>
<gene>
    <name evidence="2" type="ORF">ACEWY4_007804</name>
</gene>
<dbReference type="InterPro" id="IPR043128">
    <property type="entry name" value="Rev_trsase/Diguanyl_cyclase"/>
</dbReference>
<dbReference type="Pfam" id="PF17919">
    <property type="entry name" value="RT_RNaseH_2"/>
    <property type="match status" value="1"/>
</dbReference>
<proteinExistence type="predicted"/>
<dbReference type="SUPFAM" id="SSF56672">
    <property type="entry name" value="DNA/RNA polymerases"/>
    <property type="match status" value="1"/>
</dbReference>
<keyword evidence="3" id="KW-1185">Reference proteome</keyword>
<dbReference type="AlphaFoldDB" id="A0ABD1K9D5"/>
<feature type="domain" description="Reverse transcriptase/retrotransposon-derived protein RNase H-like" evidence="1">
    <location>
        <begin position="45"/>
        <end position="144"/>
    </location>
</feature>
<dbReference type="FunFam" id="3.10.20.370:FF:000001">
    <property type="entry name" value="Retrovirus-related Pol polyprotein from transposon 17.6-like protein"/>
    <property type="match status" value="1"/>
</dbReference>
<evidence type="ECO:0000259" key="1">
    <source>
        <dbReference type="Pfam" id="PF17919"/>
    </source>
</evidence>
<dbReference type="PANTHER" id="PTHR34072:SF49">
    <property type="entry name" value="RIBONUCLEASE H"/>
    <property type="match status" value="1"/>
</dbReference>
<sequence>MGAFLGFEGYYQRFIKDFSKIAKPLNELLVGTGRPRGRQSPPITWGPECESAFQRLKTELLQTPILAYADFSQPFTLYTDASNAALGAVLAQKQDGVEQVIEYASHSLQPTEKSDSNYSSFKLELLALKWALSEKFEDYMWGAKHWSSACVSCWPPLSFYSALALVLCLCLLLSP</sequence>
<protein>
    <recommendedName>
        <fullName evidence="1">Reverse transcriptase/retrotransposon-derived protein RNase H-like domain-containing protein</fullName>
    </recommendedName>
</protein>
<organism evidence="2 3">
    <name type="scientific">Coilia grayii</name>
    <name type="common">Gray's grenadier anchovy</name>
    <dbReference type="NCBI Taxonomy" id="363190"/>
    <lineage>
        <taxon>Eukaryota</taxon>
        <taxon>Metazoa</taxon>
        <taxon>Chordata</taxon>
        <taxon>Craniata</taxon>
        <taxon>Vertebrata</taxon>
        <taxon>Euteleostomi</taxon>
        <taxon>Actinopterygii</taxon>
        <taxon>Neopterygii</taxon>
        <taxon>Teleostei</taxon>
        <taxon>Clupei</taxon>
        <taxon>Clupeiformes</taxon>
        <taxon>Clupeoidei</taxon>
        <taxon>Engraulidae</taxon>
        <taxon>Coilinae</taxon>
        <taxon>Coilia</taxon>
    </lineage>
</organism>
<dbReference type="InterPro" id="IPR043502">
    <property type="entry name" value="DNA/RNA_pol_sf"/>
</dbReference>
<dbReference type="PANTHER" id="PTHR34072">
    <property type="entry name" value="ENZYMATIC POLYPROTEIN-RELATED"/>
    <property type="match status" value="1"/>
</dbReference>
<reference evidence="2 3" key="1">
    <citation type="submission" date="2024-09" db="EMBL/GenBank/DDBJ databases">
        <title>A chromosome-level genome assembly of Gray's grenadier anchovy, Coilia grayii.</title>
        <authorList>
            <person name="Fu Z."/>
        </authorList>
    </citation>
    <scope>NUCLEOTIDE SEQUENCE [LARGE SCALE GENOMIC DNA]</scope>
    <source>
        <strain evidence="2">G4</strain>
        <tissue evidence="2">Muscle</tissue>
    </source>
</reference>
<evidence type="ECO:0000313" key="2">
    <source>
        <dbReference type="EMBL" id="KAL2095656.1"/>
    </source>
</evidence>
<name>A0ABD1K9D5_9TELE</name>
<dbReference type="Gene3D" id="3.30.70.270">
    <property type="match status" value="1"/>
</dbReference>
<evidence type="ECO:0000313" key="3">
    <source>
        <dbReference type="Proteomes" id="UP001591681"/>
    </source>
</evidence>
<dbReference type="EMBL" id="JBHFQA010000007">
    <property type="protein sequence ID" value="KAL2095656.1"/>
    <property type="molecule type" value="Genomic_DNA"/>
</dbReference>